<accession>A0AAE0MZ83</accession>
<dbReference type="InterPro" id="IPR006652">
    <property type="entry name" value="Kelch_1"/>
</dbReference>
<keyword evidence="1" id="KW-0732">Signal</keyword>
<evidence type="ECO:0008006" key="4">
    <source>
        <dbReference type="Google" id="ProtNLM"/>
    </source>
</evidence>
<dbReference type="InterPro" id="IPR015915">
    <property type="entry name" value="Kelch-typ_b-propeller"/>
</dbReference>
<gene>
    <name evidence="2" type="ORF">B0T24DRAFT_690259</name>
</gene>
<dbReference type="PANTHER" id="PTHR45632">
    <property type="entry name" value="LD33804P"/>
    <property type="match status" value="1"/>
</dbReference>
<protein>
    <recommendedName>
        <fullName evidence="4">Galactose oxidase</fullName>
    </recommendedName>
</protein>
<dbReference type="SUPFAM" id="SSF117281">
    <property type="entry name" value="Kelch motif"/>
    <property type="match status" value="1"/>
</dbReference>
<dbReference type="Proteomes" id="UP001287356">
    <property type="component" value="Unassembled WGS sequence"/>
</dbReference>
<evidence type="ECO:0000256" key="1">
    <source>
        <dbReference type="SAM" id="SignalP"/>
    </source>
</evidence>
<evidence type="ECO:0000313" key="3">
    <source>
        <dbReference type="Proteomes" id="UP001287356"/>
    </source>
</evidence>
<feature type="signal peptide" evidence="1">
    <location>
        <begin position="1"/>
        <end position="21"/>
    </location>
</feature>
<feature type="chain" id="PRO_5042291301" description="Galactose oxidase" evidence="1">
    <location>
        <begin position="22"/>
        <end position="226"/>
    </location>
</feature>
<keyword evidence="3" id="KW-1185">Reference proteome</keyword>
<reference evidence="2" key="2">
    <citation type="submission" date="2023-06" db="EMBL/GenBank/DDBJ databases">
        <authorList>
            <consortium name="Lawrence Berkeley National Laboratory"/>
            <person name="Haridas S."/>
            <person name="Hensen N."/>
            <person name="Bonometti L."/>
            <person name="Westerberg I."/>
            <person name="Brannstrom I.O."/>
            <person name="Guillou S."/>
            <person name="Cros-Aarteil S."/>
            <person name="Calhoun S."/>
            <person name="Kuo A."/>
            <person name="Mondo S."/>
            <person name="Pangilinan J."/>
            <person name="Riley R."/>
            <person name="Labutti K."/>
            <person name="Andreopoulos B."/>
            <person name="Lipzen A."/>
            <person name="Chen C."/>
            <person name="Yanf M."/>
            <person name="Daum C."/>
            <person name="Ng V."/>
            <person name="Clum A."/>
            <person name="Steindorff A."/>
            <person name="Ohm R."/>
            <person name="Martin F."/>
            <person name="Silar P."/>
            <person name="Natvig D."/>
            <person name="Lalanne C."/>
            <person name="Gautier V."/>
            <person name="Ament-Velasquez S.L."/>
            <person name="Kruys A."/>
            <person name="Hutchinson M.I."/>
            <person name="Powell A.J."/>
            <person name="Barry K."/>
            <person name="Miller A.N."/>
            <person name="Grigoriev I.V."/>
            <person name="Debuchy R."/>
            <person name="Gladieux P."/>
            <person name="Thoren M.H."/>
            <person name="Johannesson H."/>
        </authorList>
    </citation>
    <scope>NUCLEOTIDE SEQUENCE</scope>
    <source>
        <strain evidence="2">CBS 958.72</strain>
    </source>
</reference>
<proteinExistence type="predicted"/>
<dbReference type="Gene3D" id="2.120.10.80">
    <property type="entry name" value="Kelch-type beta propeller"/>
    <property type="match status" value="1"/>
</dbReference>
<dbReference type="AlphaFoldDB" id="A0AAE0MZ83"/>
<organism evidence="2 3">
    <name type="scientific">Lasiosphaeria ovina</name>
    <dbReference type="NCBI Taxonomy" id="92902"/>
    <lineage>
        <taxon>Eukaryota</taxon>
        <taxon>Fungi</taxon>
        <taxon>Dikarya</taxon>
        <taxon>Ascomycota</taxon>
        <taxon>Pezizomycotina</taxon>
        <taxon>Sordariomycetes</taxon>
        <taxon>Sordariomycetidae</taxon>
        <taxon>Sordariales</taxon>
        <taxon>Lasiosphaeriaceae</taxon>
        <taxon>Lasiosphaeria</taxon>
    </lineage>
</organism>
<comment type="caution">
    <text evidence="2">The sequence shown here is derived from an EMBL/GenBank/DDBJ whole genome shotgun (WGS) entry which is preliminary data.</text>
</comment>
<dbReference type="EMBL" id="JAULSN010000010">
    <property type="protein sequence ID" value="KAK3361808.1"/>
    <property type="molecule type" value="Genomic_DNA"/>
</dbReference>
<dbReference type="SMART" id="SM00612">
    <property type="entry name" value="Kelch"/>
    <property type="match status" value="3"/>
</dbReference>
<evidence type="ECO:0000313" key="2">
    <source>
        <dbReference type="EMBL" id="KAK3361808.1"/>
    </source>
</evidence>
<dbReference type="Pfam" id="PF24681">
    <property type="entry name" value="Kelch_KLHDC2_KLHL20_DRC7"/>
    <property type="match status" value="1"/>
</dbReference>
<reference evidence="2" key="1">
    <citation type="journal article" date="2023" name="Mol. Phylogenet. Evol.">
        <title>Genome-scale phylogeny and comparative genomics of the fungal order Sordariales.</title>
        <authorList>
            <person name="Hensen N."/>
            <person name="Bonometti L."/>
            <person name="Westerberg I."/>
            <person name="Brannstrom I.O."/>
            <person name="Guillou S."/>
            <person name="Cros-Aarteil S."/>
            <person name="Calhoun S."/>
            <person name="Haridas S."/>
            <person name="Kuo A."/>
            <person name="Mondo S."/>
            <person name="Pangilinan J."/>
            <person name="Riley R."/>
            <person name="LaButti K."/>
            <person name="Andreopoulos B."/>
            <person name="Lipzen A."/>
            <person name="Chen C."/>
            <person name="Yan M."/>
            <person name="Daum C."/>
            <person name="Ng V."/>
            <person name="Clum A."/>
            <person name="Steindorff A."/>
            <person name="Ohm R.A."/>
            <person name="Martin F."/>
            <person name="Silar P."/>
            <person name="Natvig D.O."/>
            <person name="Lalanne C."/>
            <person name="Gautier V."/>
            <person name="Ament-Velasquez S.L."/>
            <person name="Kruys A."/>
            <person name="Hutchinson M.I."/>
            <person name="Powell A.J."/>
            <person name="Barry K."/>
            <person name="Miller A.N."/>
            <person name="Grigoriev I.V."/>
            <person name="Debuchy R."/>
            <person name="Gladieux P."/>
            <person name="Hiltunen Thoren M."/>
            <person name="Johannesson H."/>
        </authorList>
    </citation>
    <scope>NUCLEOTIDE SEQUENCE</scope>
    <source>
        <strain evidence="2">CBS 958.72</strain>
    </source>
</reference>
<dbReference type="PANTHER" id="PTHR45632:SF24">
    <property type="entry name" value="GALACTOSE OXIDASE"/>
    <property type="match status" value="1"/>
</dbReference>
<name>A0AAE0MZ83_9PEZI</name>
<sequence>MNTRAGCLFIALTIAARAILAQTWSDLARLPGTRQEHTTLVLGPTELATIGGELGPNMTTSQVLLYSFTSDSWSQGPPLPVPLNHANAVAHGGKAYVFGGLLGIRFWPPSNDAWVFDPRSTYGTWKTLAQLPAAAQPRGAAAMAVHNGTIYTFGGEGNTAPDSQGVFNNTEVYDTVTNSWRVLPPMRLPRHGTSAVGLRGEVYIPGGALVQGEGGTDVFDAFTPGS</sequence>